<evidence type="ECO:0000313" key="8">
    <source>
        <dbReference type="EMBL" id="PFH01766.1"/>
    </source>
</evidence>
<comment type="caution">
    <text evidence="8">The sequence shown here is derived from an EMBL/GenBank/DDBJ whole genome shotgun (WGS) entry which is preliminary data.</text>
</comment>
<dbReference type="HAMAP" id="MF_00108">
    <property type="entry name" value="IspD"/>
    <property type="match status" value="1"/>
</dbReference>
<dbReference type="InterPro" id="IPR001228">
    <property type="entry name" value="IspD"/>
</dbReference>
<evidence type="ECO:0000256" key="7">
    <source>
        <dbReference type="HAMAP-Rule" id="MF_00108"/>
    </source>
</evidence>
<comment type="function">
    <text evidence="7">Catalyzes the formation of 4-diphosphocytidyl-2-C-methyl-D-erythritol from CTP and 2-C-methyl-D-erythritol 4-phosphate (MEP).</text>
</comment>
<sequence length="237" mass="26435">MKKSKKVWTSAVVVAAGKGTRMNMDINKQYIDIDGIPLLARTLKVFEDCSLIDEVVLVVNNNDMFYCKENVVEAYDLKKVKFLVAGGAQRQDSVYNGLCQVNNEAEIVVIHDGARPFITEEIIEECIEAAQEYGASTAAVPVKDTIKSADEDGFVKKTLERSTLWAVQTPQAFLKDIIMKAHKKAAEDGFYGTDDTVLVERMGMPVRVVMGSYNNIKITTREDLIFAEALATRRDKQ</sequence>
<dbReference type="Pfam" id="PF01128">
    <property type="entry name" value="IspD"/>
    <property type="match status" value="1"/>
</dbReference>
<dbReference type="PROSITE" id="PS01295">
    <property type="entry name" value="ISPD"/>
    <property type="match status" value="1"/>
</dbReference>
<comment type="pathway">
    <text evidence="2 7">Isoprenoid biosynthesis; isopentenyl diphosphate biosynthesis via DXP pathway; isopentenyl diphosphate from 1-deoxy-D-xylulose 5-phosphate: step 2/6.</text>
</comment>
<evidence type="ECO:0000256" key="1">
    <source>
        <dbReference type="ARBA" id="ARBA00001282"/>
    </source>
</evidence>
<feature type="site" description="Transition state stabilizer" evidence="7">
    <location>
        <position position="28"/>
    </location>
</feature>
<evidence type="ECO:0000256" key="3">
    <source>
        <dbReference type="ARBA" id="ARBA00009789"/>
    </source>
</evidence>
<evidence type="ECO:0000256" key="5">
    <source>
        <dbReference type="ARBA" id="ARBA00022695"/>
    </source>
</evidence>
<proteinExistence type="inferred from homology"/>
<dbReference type="Proteomes" id="UP000223596">
    <property type="component" value="Unassembled WGS sequence"/>
</dbReference>
<dbReference type="PANTHER" id="PTHR32125">
    <property type="entry name" value="2-C-METHYL-D-ERYTHRITOL 4-PHOSPHATE CYTIDYLYLTRANSFERASE, CHLOROPLASTIC"/>
    <property type="match status" value="1"/>
</dbReference>
<dbReference type="RefSeq" id="WP_003514694.1">
    <property type="nucleotide sequence ID" value="NZ_CP013828.1"/>
</dbReference>
<name>A0AB36TE06_ACETH</name>
<protein>
    <recommendedName>
        <fullName evidence="7">2-C-methyl-D-erythritol 4-phosphate cytidylyltransferase</fullName>
        <ecNumber evidence="7">2.7.7.60</ecNumber>
    </recommendedName>
    <alternativeName>
        <fullName evidence="7">4-diphosphocytidyl-2C-methyl-D-erythritol synthase</fullName>
    </alternativeName>
    <alternativeName>
        <fullName evidence="7">MEP cytidylyltransferase</fullName>
        <shortName evidence="7">MCT</shortName>
    </alternativeName>
</protein>
<dbReference type="CDD" id="cd02516">
    <property type="entry name" value="CDP-ME_synthetase"/>
    <property type="match status" value="1"/>
</dbReference>
<keyword evidence="4 7" id="KW-0808">Transferase</keyword>
<evidence type="ECO:0000256" key="6">
    <source>
        <dbReference type="ARBA" id="ARBA00023229"/>
    </source>
</evidence>
<feature type="site" description="Positions MEP for the nucleophilic attack" evidence="7">
    <location>
        <position position="161"/>
    </location>
</feature>
<evidence type="ECO:0000313" key="9">
    <source>
        <dbReference type="Proteomes" id="UP000223596"/>
    </source>
</evidence>
<dbReference type="EMBL" id="PDBW01000001">
    <property type="protein sequence ID" value="PFH01766.1"/>
    <property type="molecule type" value="Genomic_DNA"/>
</dbReference>
<dbReference type="InterPro" id="IPR018294">
    <property type="entry name" value="ISPD_synthase_CS"/>
</dbReference>
<keyword evidence="6 7" id="KW-0414">Isoprene biosynthesis</keyword>
<dbReference type="GO" id="GO:0050518">
    <property type="term" value="F:2-C-methyl-D-erythritol 4-phosphate cytidylyltransferase activity"/>
    <property type="evidence" value="ECO:0007669"/>
    <property type="project" value="UniProtKB-UniRule"/>
</dbReference>
<feature type="site" description="Transition state stabilizer" evidence="7">
    <location>
        <position position="21"/>
    </location>
</feature>
<dbReference type="InterPro" id="IPR034683">
    <property type="entry name" value="IspD/TarI"/>
</dbReference>
<accession>A0AB36TE06</accession>
<dbReference type="InterPro" id="IPR050088">
    <property type="entry name" value="IspD/TarI_cytidylyltransf_bact"/>
</dbReference>
<dbReference type="GO" id="GO:0019288">
    <property type="term" value="P:isopentenyl diphosphate biosynthetic process, methylerythritol 4-phosphate pathway"/>
    <property type="evidence" value="ECO:0007669"/>
    <property type="project" value="UniProtKB-UniRule"/>
</dbReference>
<dbReference type="PANTHER" id="PTHR32125:SF4">
    <property type="entry name" value="2-C-METHYL-D-ERYTHRITOL 4-PHOSPHATE CYTIDYLYLTRANSFERASE, CHLOROPLASTIC"/>
    <property type="match status" value="1"/>
</dbReference>
<dbReference type="NCBIfam" id="TIGR00453">
    <property type="entry name" value="ispD"/>
    <property type="match status" value="1"/>
</dbReference>
<dbReference type="AlphaFoldDB" id="A0AB36TE06"/>
<dbReference type="FunFam" id="3.90.550.10:FF:000003">
    <property type="entry name" value="2-C-methyl-D-erythritol 4-phosphate cytidylyltransferase"/>
    <property type="match status" value="1"/>
</dbReference>
<comment type="catalytic activity">
    <reaction evidence="1 7">
        <text>2-C-methyl-D-erythritol 4-phosphate + CTP + H(+) = 4-CDP-2-C-methyl-D-erythritol + diphosphate</text>
        <dbReference type="Rhea" id="RHEA:13429"/>
        <dbReference type="ChEBI" id="CHEBI:15378"/>
        <dbReference type="ChEBI" id="CHEBI:33019"/>
        <dbReference type="ChEBI" id="CHEBI:37563"/>
        <dbReference type="ChEBI" id="CHEBI:57823"/>
        <dbReference type="ChEBI" id="CHEBI:58262"/>
        <dbReference type="EC" id="2.7.7.60"/>
    </reaction>
</comment>
<dbReference type="Gene3D" id="3.90.550.10">
    <property type="entry name" value="Spore Coat Polysaccharide Biosynthesis Protein SpsA, Chain A"/>
    <property type="match status" value="1"/>
</dbReference>
<dbReference type="EC" id="2.7.7.60" evidence="7"/>
<evidence type="ECO:0000256" key="2">
    <source>
        <dbReference type="ARBA" id="ARBA00004787"/>
    </source>
</evidence>
<organism evidence="8 9">
    <name type="scientific">Acetivibrio thermocellus AD2</name>
    <dbReference type="NCBI Taxonomy" id="1138384"/>
    <lineage>
        <taxon>Bacteria</taxon>
        <taxon>Bacillati</taxon>
        <taxon>Bacillota</taxon>
        <taxon>Clostridia</taxon>
        <taxon>Eubacteriales</taxon>
        <taxon>Oscillospiraceae</taxon>
        <taxon>Acetivibrio</taxon>
    </lineage>
</organism>
<comment type="similarity">
    <text evidence="3 7">Belongs to the IspD/TarI cytidylyltransferase family. IspD subfamily.</text>
</comment>
<evidence type="ECO:0000256" key="4">
    <source>
        <dbReference type="ARBA" id="ARBA00022679"/>
    </source>
</evidence>
<dbReference type="SUPFAM" id="SSF53448">
    <property type="entry name" value="Nucleotide-diphospho-sugar transferases"/>
    <property type="match status" value="1"/>
</dbReference>
<gene>
    <name evidence="7" type="primary">ispD</name>
    <name evidence="8" type="ORF">M972_11510</name>
</gene>
<feature type="site" description="Positions MEP for the nucleophilic attack" evidence="7">
    <location>
        <position position="217"/>
    </location>
</feature>
<reference evidence="8 9" key="1">
    <citation type="submission" date="2017-09" db="EMBL/GenBank/DDBJ databases">
        <title>Evaluation of Pacific Biosciences Sequencing Technology to Finishing C. thermocellum Genome Sequences.</title>
        <authorList>
            <person name="Brown S."/>
        </authorList>
    </citation>
    <scope>NUCLEOTIDE SEQUENCE [LARGE SCALE GENOMIC DNA]</scope>
    <source>
        <strain evidence="8 9">AD2</strain>
    </source>
</reference>
<keyword evidence="5 7" id="KW-0548">Nucleotidyltransferase</keyword>
<dbReference type="InterPro" id="IPR029044">
    <property type="entry name" value="Nucleotide-diphossugar_trans"/>
</dbReference>